<organism evidence="2 3">
    <name type="scientific">Geovibrio thiophilus</name>
    <dbReference type="NCBI Taxonomy" id="139438"/>
    <lineage>
        <taxon>Bacteria</taxon>
        <taxon>Pseudomonadati</taxon>
        <taxon>Deferribacterota</taxon>
        <taxon>Deferribacteres</taxon>
        <taxon>Deferribacterales</taxon>
        <taxon>Geovibrionaceae</taxon>
        <taxon>Geovibrio</taxon>
    </lineage>
</organism>
<dbReference type="PANTHER" id="PTHR38036:SF1">
    <property type="entry name" value="UPF0250 PROTEIN YBED"/>
    <property type="match status" value="1"/>
</dbReference>
<dbReference type="GO" id="GO:0005829">
    <property type="term" value="C:cytosol"/>
    <property type="evidence" value="ECO:0007669"/>
    <property type="project" value="TreeGrafter"/>
</dbReference>
<keyword evidence="3" id="KW-1185">Reference proteome</keyword>
<dbReference type="Proteomes" id="UP000287502">
    <property type="component" value="Chromosome"/>
</dbReference>
<sequence>MSEQNSFTEMDYPARFTYKMMGDDTDSFRDSVKAVFVLKEVIDIQERKSSSGKYVSISVTVEVGNYNELRSFYEMISRIDGLKYHL</sequence>
<reference evidence="2 3" key="1">
    <citation type="submission" date="2019-01" db="EMBL/GenBank/DDBJ databases">
        <title>Geovibrio thiophilus DSM 11263, complete genome.</title>
        <authorList>
            <person name="Spring S."/>
            <person name="Bunk B."/>
            <person name="Sproer C."/>
        </authorList>
    </citation>
    <scope>NUCLEOTIDE SEQUENCE [LARGE SCALE GENOMIC DNA]</scope>
    <source>
        <strain evidence="2 3">DSM 11263</strain>
    </source>
</reference>
<dbReference type="KEGG" id="gtl:EP073_12585"/>
<dbReference type="SUPFAM" id="SSF117991">
    <property type="entry name" value="YbeD/HP0495-like"/>
    <property type="match status" value="1"/>
</dbReference>
<dbReference type="InterPro" id="IPR027471">
    <property type="entry name" value="YbeD-like_sf"/>
</dbReference>
<evidence type="ECO:0000313" key="3">
    <source>
        <dbReference type="Proteomes" id="UP000287502"/>
    </source>
</evidence>
<name>A0A3R6AZN1_9BACT</name>
<dbReference type="EMBL" id="CP035108">
    <property type="protein sequence ID" value="QAR34210.1"/>
    <property type="molecule type" value="Genomic_DNA"/>
</dbReference>
<dbReference type="RefSeq" id="WP_128467515.1">
    <property type="nucleotide sequence ID" value="NZ_CP035108.1"/>
</dbReference>
<gene>
    <name evidence="2" type="ORF">EP073_12585</name>
</gene>
<evidence type="ECO:0000256" key="1">
    <source>
        <dbReference type="ARBA" id="ARBA00008460"/>
    </source>
</evidence>
<proteinExistence type="inferred from homology"/>
<accession>A0A3R6AZN1</accession>
<evidence type="ECO:0000313" key="2">
    <source>
        <dbReference type="EMBL" id="QAR34210.1"/>
    </source>
</evidence>
<dbReference type="Pfam" id="PF04359">
    <property type="entry name" value="DUF493"/>
    <property type="match status" value="1"/>
</dbReference>
<dbReference type="PANTHER" id="PTHR38036">
    <property type="entry name" value="UPF0250 PROTEIN YBED"/>
    <property type="match status" value="1"/>
</dbReference>
<dbReference type="OrthoDB" id="9793424at2"/>
<protein>
    <submittedName>
        <fullName evidence="2">DUF493 domain-containing protein</fullName>
    </submittedName>
</protein>
<dbReference type="InterPro" id="IPR007454">
    <property type="entry name" value="UPF0250_YbeD-like"/>
</dbReference>
<comment type="similarity">
    <text evidence="1">Belongs to the UPF0250 family.</text>
</comment>
<dbReference type="AlphaFoldDB" id="A0A3R6AZN1"/>
<dbReference type="Gene3D" id="3.30.70.260">
    <property type="match status" value="1"/>
</dbReference>